<evidence type="ECO:0000259" key="10">
    <source>
        <dbReference type="Pfam" id="PF04552"/>
    </source>
</evidence>
<dbReference type="EMBL" id="DWWD01000017">
    <property type="protein sequence ID" value="HJC49616.1"/>
    <property type="molecule type" value="Genomic_DNA"/>
</dbReference>
<keyword evidence="7" id="KW-0238">DNA-binding</keyword>
<organism evidence="12 13">
    <name type="scientific">Candidatus Anaerostipes avistercoris</name>
    <dbReference type="NCBI Taxonomy" id="2838462"/>
    <lineage>
        <taxon>Bacteria</taxon>
        <taxon>Bacillati</taxon>
        <taxon>Bacillota</taxon>
        <taxon>Clostridia</taxon>
        <taxon>Lachnospirales</taxon>
        <taxon>Lachnospiraceae</taxon>
        <taxon>Anaerostipes</taxon>
    </lineage>
</organism>
<evidence type="ECO:0000256" key="5">
    <source>
        <dbReference type="ARBA" id="ARBA00023015"/>
    </source>
</evidence>
<dbReference type="PANTHER" id="PTHR32248">
    <property type="entry name" value="RNA POLYMERASE SIGMA-54 FACTOR"/>
    <property type="match status" value="1"/>
</dbReference>
<evidence type="ECO:0000259" key="11">
    <source>
        <dbReference type="Pfam" id="PF04963"/>
    </source>
</evidence>
<dbReference type="Gene3D" id="1.10.10.1330">
    <property type="entry name" value="RNA polymerase sigma-54 factor, core-binding domain"/>
    <property type="match status" value="1"/>
</dbReference>
<protein>
    <submittedName>
        <fullName evidence="12">RNA polymerase factor sigma-54</fullName>
    </submittedName>
</protein>
<dbReference type="InterPro" id="IPR007046">
    <property type="entry name" value="RNA_pol_sigma_54_core-bd"/>
</dbReference>
<dbReference type="Pfam" id="PF04552">
    <property type="entry name" value="Sigma54_DBD"/>
    <property type="match status" value="1"/>
</dbReference>
<evidence type="ECO:0000256" key="9">
    <source>
        <dbReference type="SAM" id="MobiDB-lite"/>
    </source>
</evidence>
<dbReference type="PROSITE" id="PS00718">
    <property type="entry name" value="SIGMA54_2"/>
    <property type="match status" value="1"/>
</dbReference>
<comment type="similarity">
    <text evidence="1">Belongs to the sigma-54 factor family.</text>
</comment>
<dbReference type="Pfam" id="PF00309">
    <property type="entry name" value="Sigma54_AID"/>
    <property type="match status" value="1"/>
</dbReference>
<dbReference type="GO" id="GO:0000428">
    <property type="term" value="C:DNA-directed RNA polymerase complex"/>
    <property type="evidence" value="ECO:0007669"/>
    <property type="project" value="UniProtKB-KW"/>
</dbReference>
<keyword evidence="4" id="KW-0548">Nucleotidyltransferase</keyword>
<accession>A0A9D2PGG4</accession>
<feature type="domain" description="RNA polymerase sigma factor 54 DNA-binding" evidence="10">
    <location>
        <begin position="272"/>
        <end position="427"/>
    </location>
</feature>
<feature type="region of interest" description="Disordered" evidence="9">
    <location>
        <begin position="46"/>
        <end position="68"/>
    </location>
</feature>
<reference evidence="12" key="2">
    <citation type="submission" date="2021-04" db="EMBL/GenBank/DDBJ databases">
        <authorList>
            <person name="Gilroy R."/>
        </authorList>
    </citation>
    <scope>NUCLEOTIDE SEQUENCE</scope>
    <source>
        <strain evidence="12">ChiSjej3B21-8574</strain>
    </source>
</reference>
<keyword evidence="8" id="KW-0804">Transcription</keyword>
<dbReference type="PROSITE" id="PS50044">
    <property type="entry name" value="SIGMA54_3"/>
    <property type="match status" value="1"/>
</dbReference>
<sequence length="434" mass="51162">MSYELELEQGLSQQLNQFQIQSLNILALDNYELEQFMQNEFAENPMLEHHPSDQPPISKANAGGWKERKEMPWKDEAAGNRKWMILDQLNPSDYTKEQWRIMEYLEECVDDTGILDISMEQVSRYLDVSREACEWCWKELKKLDPPGVFARDLRECLWIQLERSGRGNEHLRRILQDHLMDVADGRISDISRDLNITTAQVRKYIFTIQSLNPRPLWGYSEEKEDYIIPDILLVEEKDQWHVELNDSWMGDYAMNDYYLKMFHQIEDPELKAYFRRKYERCCFIFRSIEQRSETILKICQAVVRRQEAYFLKEGKLQPMTMKEVADEIQMHVSTVSRAVKGKYIQSRRGTTGLREVFQSAASFGSKENTTKDIKEKLLEIIREEDASRPYSDQKLSNLLEQAGIRISRRTVAKYRKEMGIKGTYERKISAGKTG</sequence>
<dbReference type="Pfam" id="PF04963">
    <property type="entry name" value="Sigma54_CBD"/>
    <property type="match status" value="1"/>
</dbReference>
<keyword evidence="5" id="KW-0805">Transcription regulation</keyword>
<dbReference type="InterPro" id="IPR038709">
    <property type="entry name" value="RpoN_core-bd_sf"/>
</dbReference>
<comment type="caution">
    <text evidence="12">The sequence shown here is derived from an EMBL/GenBank/DDBJ whole genome shotgun (WGS) entry which is preliminary data.</text>
</comment>
<evidence type="ECO:0000313" key="12">
    <source>
        <dbReference type="EMBL" id="HJC49616.1"/>
    </source>
</evidence>
<dbReference type="GO" id="GO:0003677">
    <property type="term" value="F:DNA binding"/>
    <property type="evidence" value="ECO:0007669"/>
    <property type="project" value="UniProtKB-KW"/>
</dbReference>
<evidence type="ECO:0000256" key="7">
    <source>
        <dbReference type="ARBA" id="ARBA00023125"/>
    </source>
</evidence>
<dbReference type="Proteomes" id="UP000823904">
    <property type="component" value="Unassembled WGS sequence"/>
</dbReference>
<dbReference type="GO" id="GO:0016987">
    <property type="term" value="F:sigma factor activity"/>
    <property type="evidence" value="ECO:0007669"/>
    <property type="project" value="UniProtKB-KW"/>
</dbReference>
<dbReference type="GO" id="GO:0016779">
    <property type="term" value="F:nucleotidyltransferase activity"/>
    <property type="evidence" value="ECO:0007669"/>
    <property type="project" value="UniProtKB-KW"/>
</dbReference>
<keyword evidence="2" id="KW-0240">DNA-directed RNA polymerase</keyword>
<reference evidence="12" key="1">
    <citation type="journal article" date="2021" name="PeerJ">
        <title>Extensive microbial diversity within the chicken gut microbiome revealed by metagenomics and culture.</title>
        <authorList>
            <person name="Gilroy R."/>
            <person name="Ravi A."/>
            <person name="Getino M."/>
            <person name="Pursley I."/>
            <person name="Horton D.L."/>
            <person name="Alikhan N.F."/>
            <person name="Baker D."/>
            <person name="Gharbi K."/>
            <person name="Hall N."/>
            <person name="Watson M."/>
            <person name="Adriaenssens E.M."/>
            <person name="Foster-Nyarko E."/>
            <person name="Jarju S."/>
            <person name="Secka A."/>
            <person name="Antonio M."/>
            <person name="Oren A."/>
            <person name="Chaudhuri R.R."/>
            <person name="La Ragione R."/>
            <person name="Hildebrand F."/>
            <person name="Pallen M.J."/>
        </authorList>
    </citation>
    <scope>NUCLEOTIDE SEQUENCE</scope>
    <source>
        <strain evidence="12">ChiSjej3B21-8574</strain>
    </source>
</reference>
<dbReference type="PRINTS" id="PR00045">
    <property type="entry name" value="SIGMA54FCT"/>
</dbReference>
<keyword evidence="3" id="KW-0808">Transferase</keyword>
<dbReference type="PIRSF" id="PIRSF000774">
    <property type="entry name" value="RpoN"/>
    <property type="match status" value="1"/>
</dbReference>
<gene>
    <name evidence="12" type="primary">rpoN</name>
    <name evidence="12" type="ORF">H9754_03390</name>
</gene>
<dbReference type="AlphaFoldDB" id="A0A9D2PGG4"/>
<evidence type="ECO:0000256" key="3">
    <source>
        <dbReference type="ARBA" id="ARBA00022679"/>
    </source>
</evidence>
<evidence type="ECO:0000256" key="6">
    <source>
        <dbReference type="ARBA" id="ARBA00023082"/>
    </source>
</evidence>
<dbReference type="GO" id="GO:0006352">
    <property type="term" value="P:DNA-templated transcription initiation"/>
    <property type="evidence" value="ECO:0007669"/>
    <property type="project" value="InterPro"/>
</dbReference>
<evidence type="ECO:0000256" key="1">
    <source>
        <dbReference type="ARBA" id="ARBA00008798"/>
    </source>
</evidence>
<dbReference type="NCBIfam" id="TIGR02395">
    <property type="entry name" value="rpoN_sigma"/>
    <property type="match status" value="1"/>
</dbReference>
<evidence type="ECO:0000256" key="2">
    <source>
        <dbReference type="ARBA" id="ARBA00022478"/>
    </source>
</evidence>
<dbReference type="GO" id="GO:0001216">
    <property type="term" value="F:DNA-binding transcription activator activity"/>
    <property type="evidence" value="ECO:0007669"/>
    <property type="project" value="InterPro"/>
</dbReference>
<dbReference type="Gene3D" id="1.10.10.60">
    <property type="entry name" value="Homeodomain-like"/>
    <property type="match status" value="1"/>
</dbReference>
<evidence type="ECO:0000313" key="13">
    <source>
        <dbReference type="Proteomes" id="UP000823904"/>
    </source>
</evidence>
<feature type="domain" description="RNA polymerase sigma factor 54 core-binding" evidence="11">
    <location>
        <begin position="85"/>
        <end position="258"/>
    </location>
</feature>
<dbReference type="InterPro" id="IPR000394">
    <property type="entry name" value="RNA_pol_sigma_54"/>
</dbReference>
<dbReference type="InterPro" id="IPR007634">
    <property type="entry name" value="RNA_pol_sigma_54_DNA-bd"/>
</dbReference>
<dbReference type="PROSITE" id="PS00717">
    <property type="entry name" value="SIGMA54_1"/>
    <property type="match status" value="1"/>
</dbReference>
<evidence type="ECO:0000256" key="8">
    <source>
        <dbReference type="ARBA" id="ARBA00023163"/>
    </source>
</evidence>
<evidence type="ECO:0000256" key="4">
    <source>
        <dbReference type="ARBA" id="ARBA00022695"/>
    </source>
</evidence>
<keyword evidence="6" id="KW-0731">Sigma factor</keyword>
<dbReference type="PANTHER" id="PTHR32248:SF4">
    <property type="entry name" value="RNA POLYMERASE SIGMA-54 FACTOR"/>
    <property type="match status" value="1"/>
</dbReference>
<proteinExistence type="inferred from homology"/>
<name>A0A9D2PGG4_9FIRM</name>